<dbReference type="Proteomes" id="UP000198510">
    <property type="component" value="Unassembled WGS sequence"/>
</dbReference>
<dbReference type="AlphaFoldDB" id="A0A1G9H255"/>
<feature type="chain" id="PRO_5011724556" description="Tetratricopeptide repeat-containing protein" evidence="1">
    <location>
        <begin position="21"/>
        <end position="212"/>
    </location>
</feature>
<proteinExistence type="predicted"/>
<keyword evidence="3" id="KW-1185">Reference proteome</keyword>
<dbReference type="STRING" id="1075417.SAMN05421823_104295"/>
<evidence type="ECO:0000313" key="2">
    <source>
        <dbReference type="EMBL" id="SDL07036.1"/>
    </source>
</evidence>
<evidence type="ECO:0000313" key="3">
    <source>
        <dbReference type="Proteomes" id="UP000198510"/>
    </source>
</evidence>
<reference evidence="2 3" key="1">
    <citation type="submission" date="2016-10" db="EMBL/GenBank/DDBJ databases">
        <authorList>
            <person name="de Groot N.N."/>
        </authorList>
    </citation>
    <scope>NUCLEOTIDE SEQUENCE [LARGE SCALE GENOMIC DNA]</scope>
    <source>
        <strain evidence="2 3">DSM 25186</strain>
    </source>
</reference>
<dbReference type="RefSeq" id="WP_089682278.1">
    <property type="nucleotide sequence ID" value="NZ_FNFO01000004.1"/>
</dbReference>
<keyword evidence="1" id="KW-0732">Signal</keyword>
<sequence length="212" mass="24165">MKKTGIFLTLLVLVAHSALAQDFKATLEKTVTTFQRAQELQERLAASNRLELIANKFADQWAAPYYAAYSKALLGAMETDPIKKDQYLDQADQYLTKAQALTPDQDENFVLAAMIASTRIGVDPENRWQQYGKEFEQNLKKAKKLKEDNPRIYYLQGVSLLYTPEQFGGGKKAALPYFEKAATLFQQEPDDDITDPSWGEWPNTEYLKYCQS</sequence>
<gene>
    <name evidence="2" type="ORF">SAMN05421823_104295</name>
</gene>
<dbReference type="OrthoDB" id="1150971at2"/>
<evidence type="ECO:0000256" key="1">
    <source>
        <dbReference type="SAM" id="SignalP"/>
    </source>
</evidence>
<protein>
    <recommendedName>
        <fullName evidence="4">Tetratricopeptide repeat-containing protein</fullName>
    </recommendedName>
</protein>
<dbReference type="EMBL" id="FNFO01000004">
    <property type="protein sequence ID" value="SDL07036.1"/>
    <property type="molecule type" value="Genomic_DNA"/>
</dbReference>
<evidence type="ECO:0008006" key="4">
    <source>
        <dbReference type="Google" id="ProtNLM"/>
    </source>
</evidence>
<name>A0A1G9H255_9BACT</name>
<organism evidence="2 3">
    <name type="scientific">Catalinimonas alkaloidigena</name>
    <dbReference type="NCBI Taxonomy" id="1075417"/>
    <lineage>
        <taxon>Bacteria</taxon>
        <taxon>Pseudomonadati</taxon>
        <taxon>Bacteroidota</taxon>
        <taxon>Cytophagia</taxon>
        <taxon>Cytophagales</taxon>
        <taxon>Catalimonadaceae</taxon>
        <taxon>Catalinimonas</taxon>
    </lineage>
</organism>
<feature type="signal peptide" evidence="1">
    <location>
        <begin position="1"/>
        <end position="20"/>
    </location>
</feature>
<accession>A0A1G9H255</accession>